<dbReference type="InterPro" id="IPR035979">
    <property type="entry name" value="RBD_domain_sf"/>
</dbReference>
<dbReference type="OrthoDB" id="6437583at2759"/>
<evidence type="ECO:0000256" key="4">
    <source>
        <dbReference type="SAM" id="MobiDB-lite"/>
    </source>
</evidence>
<comment type="caution">
    <text evidence="6">The sequence shown here is derived from an EMBL/GenBank/DDBJ whole genome shotgun (WGS) entry which is preliminary data.</text>
</comment>
<evidence type="ECO:0000259" key="5">
    <source>
        <dbReference type="PROSITE" id="PS50102"/>
    </source>
</evidence>
<dbReference type="PANTHER" id="PTHR23236">
    <property type="entry name" value="EUKARYOTIC TRANSLATION INITIATION FACTOR 4B/4H"/>
    <property type="match status" value="1"/>
</dbReference>
<sequence length="288" mass="32482">KIGYAYLSFASEDKVDTNYEALQGKELRGRTIRIDYVGEKSKSHENGAKSLFVGNLPKDVTTDELKALSPDIVNVTKNIRSAYILFASEDKVDINYEALKGKELRGKFIRIDYVGKKRKIFSGDVPNLPTLVVDRIPPDASIADVAAHFSTAQQIIYDRSTLERRAIITFPYQKCANEAFNSKIEIKGQMLTIERFSLNNSKQSWMKNSGYQGGSPAHSFLVFQGRCPHKSGSRETQRSSFAFSRKMSHTVWKNRGYQGGNPARSFPRYSRKMSHNSGCRRGNSAKKM</sequence>
<keyword evidence="7" id="KW-1185">Reference proteome</keyword>
<evidence type="ECO:0000313" key="7">
    <source>
        <dbReference type="Proteomes" id="UP000887013"/>
    </source>
</evidence>
<keyword evidence="2 3" id="KW-0694">RNA-binding</keyword>
<feature type="region of interest" description="Disordered" evidence="4">
    <location>
        <begin position="262"/>
        <end position="288"/>
    </location>
</feature>
<accession>A0A8X6QWX1</accession>
<evidence type="ECO:0000256" key="1">
    <source>
        <dbReference type="ARBA" id="ARBA00022737"/>
    </source>
</evidence>
<dbReference type="Gene3D" id="3.30.70.330">
    <property type="match status" value="2"/>
</dbReference>
<organism evidence="6 7">
    <name type="scientific">Nephila pilipes</name>
    <name type="common">Giant wood spider</name>
    <name type="synonym">Nephila maculata</name>
    <dbReference type="NCBI Taxonomy" id="299642"/>
    <lineage>
        <taxon>Eukaryota</taxon>
        <taxon>Metazoa</taxon>
        <taxon>Ecdysozoa</taxon>
        <taxon>Arthropoda</taxon>
        <taxon>Chelicerata</taxon>
        <taxon>Arachnida</taxon>
        <taxon>Araneae</taxon>
        <taxon>Araneomorphae</taxon>
        <taxon>Entelegynae</taxon>
        <taxon>Araneoidea</taxon>
        <taxon>Nephilidae</taxon>
        <taxon>Nephila</taxon>
    </lineage>
</organism>
<dbReference type="Proteomes" id="UP000887013">
    <property type="component" value="Unassembled WGS sequence"/>
</dbReference>
<name>A0A8X6QWX1_NEPPI</name>
<dbReference type="SMART" id="SM00360">
    <property type="entry name" value="RRM"/>
    <property type="match status" value="2"/>
</dbReference>
<dbReference type="AlphaFoldDB" id="A0A8X6QWX1"/>
<evidence type="ECO:0000256" key="2">
    <source>
        <dbReference type="ARBA" id="ARBA00022884"/>
    </source>
</evidence>
<dbReference type="InterPro" id="IPR012677">
    <property type="entry name" value="Nucleotide-bd_a/b_plait_sf"/>
</dbReference>
<reference evidence="6" key="1">
    <citation type="submission" date="2020-08" db="EMBL/GenBank/DDBJ databases">
        <title>Multicomponent nature underlies the extraordinary mechanical properties of spider dragline silk.</title>
        <authorList>
            <person name="Kono N."/>
            <person name="Nakamura H."/>
            <person name="Mori M."/>
            <person name="Yoshida Y."/>
            <person name="Ohtoshi R."/>
            <person name="Malay A.D."/>
            <person name="Moran D.A.P."/>
            <person name="Tomita M."/>
            <person name="Numata K."/>
            <person name="Arakawa K."/>
        </authorList>
    </citation>
    <scope>NUCLEOTIDE SEQUENCE</scope>
</reference>
<dbReference type="PROSITE" id="PS50102">
    <property type="entry name" value="RRM"/>
    <property type="match status" value="1"/>
</dbReference>
<dbReference type="EMBL" id="BMAW01132048">
    <property type="protein sequence ID" value="GFU41817.1"/>
    <property type="molecule type" value="Genomic_DNA"/>
</dbReference>
<gene>
    <name evidence="6" type="primary">NCL1_46813</name>
    <name evidence="6" type="ORF">NPIL_430451</name>
</gene>
<evidence type="ECO:0000256" key="3">
    <source>
        <dbReference type="PROSITE-ProRule" id="PRU00176"/>
    </source>
</evidence>
<dbReference type="GO" id="GO:0003723">
    <property type="term" value="F:RNA binding"/>
    <property type="evidence" value="ECO:0007669"/>
    <property type="project" value="UniProtKB-UniRule"/>
</dbReference>
<proteinExistence type="predicted"/>
<keyword evidence="1" id="KW-0677">Repeat</keyword>
<feature type="non-terminal residue" evidence="6">
    <location>
        <position position="288"/>
    </location>
</feature>
<dbReference type="SUPFAM" id="SSF54928">
    <property type="entry name" value="RNA-binding domain, RBD"/>
    <property type="match status" value="2"/>
</dbReference>
<dbReference type="InterPro" id="IPR000504">
    <property type="entry name" value="RRM_dom"/>
</dbReference>
<evidence type="ECO:0000313" key="6">
    <source>
        <dbReference type="EMBL" id="GFU41817.1"/>
    </source>
</evidence>
<feature type="domain" description="RRM" evidence="5">
    <location>
        <begin position="49"/>
        <end position="116"/>
    </location>
</feature>
<dbReference type="PANTHER" id="PTHR23236:SF119">
    <property type="entry name" value="NUCLEAR RNA-BINDING PROTEIN SART-3"/>
    <property type="match status" value="1"/>
</dbReference>
<protein>
    <submittedName>
        <fullName evidence="6">Multiple RNA-binding domain-containing protein 1</fullName>
    </submittedName>
</protein>